<evidence type="ECO:0000313" key="3">
    <source>
        <dbReference type="EMBL" id="CEM27459.1"/>
    </source>
</evidence>
<feature type="region of interest" description="Disordered" evidence="2">
    <location>
        <begin position="406"/>
        <end position="427"/>
    </location>
</feature>
<feature type="compositionally biased region" description="Low complexity" evidence="2">
    <location>
        <begin position="195"/>
        <end position="205"/>
    </location>
</feature>
<feature type="region of interest" description="Disordered" evidence="2">
    <location>
        <begin position="182"/>
        <end position="326"/>
    </location>
</feature>
<feature type="region of interest" description="Disordered" evidence="2">
    <location>
        <begin position="761"/>
        <end position="787"/>
    </location>
</feature>
<feature type="region of interest" description="Disordered" evidence="2">
    <location>
        <begin position="467"/>
        <end position="682"/>
    </location>
</feature>
<feature type="compositionally biased region" description="Basic and acidic residues" evidence="2">
    <location>
        <begin position="406"/>
        <end position="419"/>
    </location>
</feature>
<evidence type="ECO:0000256" key="2">
    <source>
        <dbReference type="SAM" id="MobiDB-lite"/>
    </source>
</evidence>
<feature type="compositionally biased region" description="Basic and acidic residues" evidence="2">
    <location>
        <begin position="268"/>
        <end position="297"/>
    </location>
</feature>
<organism evidence="3">
    <name type="scientific">Chromera velia CCMP2878</name>
    <dbReference type="NCBI Taxonomy" id="1169474"/>
    <lineage>
        <taxon>Eukaryota</taxon>
        <taxon>Sar</taxon>
        <taxon>Alveolata</taxon>
        <taxon>Colpodellida</taxon>
        <taxon>Chromeraceae</taxon>
        <taxon>Chromera</taxon>
    </lineage>
</organism>
<feature type="compositionally biased region" description="Basic and acidic residues" evidence="2">
    <location>
        <begin position="104"/>
        <end position="141"/>
    </location>
</feature>
<keyword evidence="1" id="KW-0175">Coiled coil</keyword>
<reference evidence="3" key="1">
    <citation type="submission" date="2014-11" db="EMBL/GenBank/DDBJ databases">
        <authorList>
            <person name="Otto D Thomas"/>
            <person name="Naeem Raeece"/>
        </authorList>
    </citation>
    <scope>NUCLEOTIDE SEQUENCE</scope>
</reference>
<feature type="compositionally biased region" description="Polar residues" evidence="2">
    <location>
        <begin position="668"/>
        <end position="682"/>
    </location>
</feature>
<proteinExistence type="predicted"/>
<name>A0A0G4GDS3_9ALVE</name>
<evidence type="ECO:0000256" key="1">
    <source>
        <dbReference type="SAM" id="Coils"/>
    </source>
</evidence>
<feature type="compositionally biased region" description="Polar residues" evidence="2">
    <location>
        <begin position="473"/>
        <end position="486"/>
    </location>
</feature>
<feature type="compositionally biased region" description="Basic and acidic residues" evidence="2">
    <location>
        <begin position="313"/>
        <end position="326"/>
    </location>
</feature>
<sequence>MGVSDPPEKCDGCGEEWSIRHVEQYTTRGLVHMRHNELAEEVGELLEEREPNSAFFARDRDPSEGVLSLFHTSSSALVCPSMGESDLRTGGHLVDIRVAPRLCSPERKTMHDPVGEREQGGERGNRSRGRTRGEGEDEHVTADSSASASSAMFIPVYRPPPSMPICGGPHEDAEVVEKRRGWEREQLGQTRGHSRGQVVSRRGSSASTSGFPYEGEKGDGPTPIVAALPPSPRAPHSVSPSEENVELRRETAGQNRLVAVVPPLRLSAGHEKGRARNAPEEHAHLEKEKQKGKKGEGGRYGLTGGQEESLGEDAQRESDDGESHEGQTAFVHEHMQVPAEFHRLRAEAERNSGEMRRLRVEVLQLRRELQRKEARRGAELERLRAEMQVEVKKEVEKAKKLWEKETAAAAGTKERDARSDSAVSAATLAAKEESMKVAVALKQQLQRSEEQFLRVSSLLAAAEEWVRAGKGDANSNTSKGGTSTKALSPPEASNAKSNDLRSEAISVHNANGSPAKPLLTLSNNSKSASVRPPLPPSHHPLQRTQSRPPPSGALSAHSPLPAGAQARPPGPASVLHVEASASEPEAPEAGSRPVVLRHTRIQDPAQLQHTGGTEGHAEAKAALFKPPSRMPSPTGGEALRGPPTFGVASEVLVTSAPPMNRKPRDASAVQSSLTGSLNLSSHNSKAAAAGFFGKERAPSFDDMTTLSSHQKSVREHTDGSTRPSPFSTDHPRSSLAVLQNTRLQLGQMTSSADALLQKLQRESSISRRIPPQPSPQEDGSTLVPRTQALSQKCEFAEAEWLSRQPTTSSQ</sequence>
<feature type="coiled-coil region" evidence="1">
    <location>
        <begin position="348"/>
        <end position="386"/>
    </location>
</feature>
<dbReference type="AlphaFoldDB" id="A0A0G4GDS3"/>
<feature type="compositionally biased region" description="Low complexity" evidence="2">
    <location>
        <begin position="578"/>
        <end position="589"/>
    </location>
</feature>
<protein>
    <submittedName>
        <fullName evidence="3">Uncharacterized protein</fullName>
    </submittedName>
</protein>
<accession>A0A0G4GDS3</accession>
<dbReference type="VEuPathDB" id="CryptoDB:Cvel_21414"/>
<gene>
    <name evidence="3" type="ORF">Cvel_21414</name>
</gene>
<feature type="region of interest" description="Disordered" evidence="2">
    <location>
        <begin position="697"/>
        <end position="734"/>
    </location>
</feature>
<feature type="region of interest" description="Disordered" evidence="2">
    <location>
        <begin position="104"/>
        <end position="147"/>
    </location>
</feature>
<dbReference type="EMBL" id="CDMZ01001111">
    <property type="protein sequence ID" value="CEM27459.1"/>
    <property type="molecule type" value="Genomic_DNA"/>
</dbReference>